<dbReference type="InterPro" id="IPR027417">
    <property type="entry name" value="P-loop_NTPase"/>
</dbReference>
<dbReference type="AlphaFoldDB" id="A0A645EZE4"/>
<keyword evidence="3" id="KW-0029">Amino-acid transport</keyword>
<proteinExistence type="inferred from homology"/>
<evidence type="ECO:0000256" key="2">
    <source>
        <dbReference type="ARBA" id="ARBA00022448"/>
    </source>
</evidence>
<name>A0A645EZE4_9ZZZZ</name>
<protein>
    <submittedName>
        <fullName evidence="4">High-affinity branched-chain amino acid transport ATP-binding protein LivF</fullName>
    </submittedName>
</protein>
<dbReference type="GO" id="GO:0015658">
    <property type="term" value="F:branched-chain amino acid transmembrane transporter activity"/>
    <property type="evidence" value="ECO:0007669"/>
    <property type="project" value="TreeGrafter"/>
</dbReference>
<comment type="similarity">
    <text evidence="1">Belongs to the ABC transporter superfamily.</text>
</comment>
<keyword evidence="2" id="KW-0813">Transport</keyword>
<evidence type="ECO:0000313" key="4">
    <source>
        <dbReference type="EMBL" id="MPN06559.1"/>
    </source>
</evidence>
<sequence>MVDTMLEAIEVINKEGVTICLVEQNAQLALQMADRAYALETGCIVMEGTGEQLLNDDNVKNVYLGL</sequence>
<accession>A0A645EZE4</accession>
<dbReference type="SUPFAM" id="SSF52540">
    <property type="entry name" value="P-loop containing nucleoside triphosphate hydrolases"/>
    <property type="match status" value="1"/>
</dbReference>
<gene>
    <name evidence="4" type="primary">livF_81</name>
    <name evidence="4" type="ORF">SDC9_153815</name>
</gene>
<dbReference type="InterPro" id="IPR052156">
    <property type="entry name" value="BCAA_Transport_ATP-bd_LivF"/>
</dbReference>
<dbReference type="GO" id="GO:0005524">
    <property type="term" value="F:ATP binding"/>
    <property type="evidence" value="ECO:0007669"/>
    <property type="project" value="UniProtKB-KW"/>
</dbReference>
<dbReference type="PANTHER" id="PTHR43820:SF4">
    <property type="entry name" value="HIGH-AFFINITY BRANCHED-CHAIN AMINO ACID TRANSPORT ATP-BINDING PROTEIN LIVF"/>
    <property type="match status" value="1"/>
</dbReference>
<evidence type="ECO:0000256" key="3">
    <source>
        <dbReference type="ARBA" id="ARBA00022970"/>
    </source>
</evidence>
<reference evidence="4" key="1">
    <citation type="submission" date="2019-08" db="EMBL/GenBank/DDBJ databases">
        <authorList>
            <person name="Kucharzyk K."/>
            <person name="Murdoch R.W."/>
            <person name="Higgins S."/>
            <person name="Loffler F."/>
        </authorList>
    </citation>
    <scope>NUCLEOTIDE SEQUENCE</scope>
</reference>
<organism evidence="4">
    <name type="scientific">bioreactor metagenome</name>
    <dbReference type="NCBI Taxonomy" id="1076179"/>
    <lineage>
        <taxon>unclassified sequences</taxon>
        <taxon>metagenomes</taxon>
        <taxon>ecological metagenomes</taxon>
    </lineage>
</organism>
<evidence type="ECO:0000256" key="1">
    <source>
        <dbReference type="ARBA" id="ARBA00005417"/>
    </source>
</evidence>
<comment type="caution">
    <text evidence="4">The sequence shown here is derived from an EMBL/GenBank/DDBJ whole genome shotgun (WGS) entry which is preliminary data.</text>
</comment>
<keyword evidence="4" id="KW-0067">ATP-binding</keyword>
<dbReference type="Gene3D" id="3.40.50.300">
    <property type="entry name" value="P-loop containing nucleotide triphosphate hydrolases"/>
    <property type="match status" value="1"/>
</dbReference>
<dbReference type="PANTHER" id="PTHR43820">
    <property type="entry name" value="HIGH-AFFINITY BRANCHED-CHAIN AMINO ACID TRANSPORT ATP-BINDING PROTEIN LIVF"/>
    <property type="match status" value="1"/>
</dbReference>
<keyword evidence="4" id="KW-0547">Nucleotide-binding</keyword>
<dbReference type="EMBL" id="VSSQ01052475">
    <property type="protein sequence ID" value="MPN06559.1"/>
    <property type="molecule type" value="Genomic_DNA"/>
</dbReference>
<dbReference type="GO" id="GO:0015807">
    <property type="term" value="P:L-amino acid transport"/>
    <property type="evidence" value="ECO:0007669"/>
    <property type="project" value="TreeGrafter"/>
</dbReference>